<dbReference type="Proteomes" id="UP000284547">
    <property type="component" value="Unassembled WGS sequence"/>
</dbReference>
<feature type="compositionally biased region" description="Polar residues" evidence="1">
    <location>
        <begin position="498"/>
        <end position="509"/>
    </location>
</feature>
<feature type="region of interest" description="Disordered" evidence="1">
    <location>
        <begin position="428"/>
        <end position="510"/>
    </location>
</feature>
<keyword evidence="3" id="KW-1185">Reference proteome</keyword>
<dbReference type="AlphaFoldDB" id="A0A411Z273"/>
<accession>A0A411Z273</accession>
<feature type="compositionally biased region" description="Low complexity" evidence="1">
    <location>
        <begin position="316"/>
        <end position="329"/>
    </location>
</feature>
<feature type="compositionally biased region" description="Low complexity" evidence="1">
    <location>
        <begin position="450"/>
        <end position="474"/>
    </location>
</feature>
<evidence type="ECO:0000313" key="3">
    <source>
        <dbReference type="Proteomes" id="UP000284547"/>
    </source>
</evidence>
<feature type="region of interest" description="Disordered" evidence="1">
    <location>
        <begin position="226"/>
        <end position="259"/>
    </location>
</feature>
<name>A0A411Z273_9RHOB</name>
<feature type="region of interest" description="Disordered" evidence="1">
    <location>
        <begin position="529"/>
        <end position="553"/>
    </location>
</feature>
<comment type="caution">
    <text evidence="2">The sequence shown here is derived from an EMBL/GenBank/DDBJ whole genome shotgun (WGS) entry which is preliminary data.</text>
</comment>
<feature type="compositionally biased region" description="Low complexity" evidence="1">
    <location>
        <begin position="530"/>
        <end position="553"/>
    </location>
</feature>
<evidence type="ECO:0000313" key="2">
    <source>
        <dbReference type="EMBL" id="RGP37163.1"/>
    </source>
</evidence>
<reference evidence="2 3" key="1">
    <citation type="submission" date="2018-08" db="EMBL/GenBank/DDBJ databases">
        <title>Flavobacterium tibetense sp. nov., isolated from a wetland YonghuCo on Tibetan Plateau.</title>
        <authorList>
            <person name="Phurbu D."/>
            <person name="Lu H."/>
            <person name="Xing P."/>
        </authorList>
    </citation>
    <scope>NUCLEOTIDE SEQUENCE [LARGE SCALE GENOMIC DNA]</scope>
    <source>
        <strain evidence="2 3">DJC</strain>
    </source>
</reference>
<evidence type="ECO:0000256" key="1">
    <source>
        <dbReference type="SAM" id="MobiDB-lite"/>
    </source>
</evidence>
<dbReference type="EMBL" id="QWEY01000005">
    <property type="protein sequence ID" value="RGP37163.1"/>
    <property type="molecule type" value="Genomic_DNA"/>
</dbReference>
<dbReference type="OrthoDB" id="7798282at2"/>
<gene>
    <name evidence="2" type="ORF">D1012_10895</name>
</gene>
<organism evidence="2 3">
    <name type="scientific">Pseudotabrizicola alkalilacus</name>
    <dbReference type="NCBI Taxonomy" id="2305252"/>
    <lineage>
        <taxon>Bacteria</taxon>
        <taxon>Pseudomonadati</taxon>
        <taxon>Pseudomonadota</taxon>
        <taxon>Alphaproteobacteria</taxon>
        <taxon>Rhodobacterales</taxon>
        <taxon>Paracoccaceae</taxon>
        <taxon>Pseudotabrizicola</taxon>
    </lineage>
</organism>
<feature type="compositionally biased region" description="Low complexity" evidence="1">
    <location>
        <begin position="394"/>
        <end position="403"/>
    </location>
</feature>
<proteinExistence type="predicted"/>
<protein>
    <submittedName>
        <fullName evidence="2">Uncharacterized protein</fullName>
    </submittedName>
</protein>
<feature type="region of interest" description="Disordered" evidence="1">
    <location>
        <begin position="566"/>
        <end position="587"/>
    </location>
</feature>
<dbReference type="RefSeq" id="WP_118152048.1">
    <property type="nucleotide sequence ID" value="NZ_QWEY01000005.1"/>
</dbReference>
<feature type="compositionally biased region" description="Low complexity" evidence="1">
    <location>
        <begin position="483"/>
        <end position="496"/>
    </location>
</feature>
<feature type="region of interest" description="Disordered" evidence="1">
    <location>
        <begin position="306"/>
        <end position="403"/>
    </location>
</feature>
<sequence>MGDQDVSNFAESEHPMTGASKILTVSYGTFSCTLEGFDDPFNTMKAIAEYFRDLAAEDRYFGAEPPQPDAAMLHRIAEREIQRRVEAKIQDNGVILRAEDNESLASRRIAAPATAEAAPQPVVEMPARTVAAPARPAPVLAPVQTENTQPIAEGAESVAEKLSRLRKAAAENQKEAETATIVTATAPLNPPQSHDFVDEADAGDDFTAESFAAEGFAEEDHALQDAAGTQVKPADQPMGNDNFGDLLPEDSEPTTEEIVTGDLPPELQTADAEMAADAELQNDIGAEDLATLMALDAGRSEDLADEDLAVPAAATSADMAEDTAPAADADAPEADTSESDAFLLASLAAETGTDATPSATATERADQPATDQSDDALRASLGALIDPEADADVPESASSAPAAKAGIRESFIAAADEDDDLLNLVDDSTETQAEAISAEVSMAETTPQTEAVQEPEAAPAPVAEQAPPVAEVAPTRPVRSLRPAAVAKQAAPIAAPLTETTAETGSSAPITVEKLQRARARVIKIRRGEAAMTEQPAPAAAEAAAEAPASLSQEAEAALAAELAALEQDTPAPDQAPVAKVDPARDRRLGAPTEDVAVTRLMAEARTQMEVPDTKRRQSAIAHLKAAVAATIAERRATGSTLAGNGSERLGAYRDDLAKVVRPAAPAQGERPAPLVLVSEQRIDRPALSSVPSQRPVPATMVSAAPALARVPDLDDEFDPEDATDNIFGADSGFPEFAERLGATDLPDLLEAAAAYIACVEGRDSFTRPQLMRHIDAAAEGLTREDGLRSFGILLRDGVIERSRRGQFAISEASPLLAEARKLAG</sequence>